<proteinExistence type="predicted"/>
<dbReference type="KEGG" id="vg:19486801"/>
<name>A0A023MI32_9CAUD</name>
<dbReference type="InterPro" id="IPR046909">
    <property type="entry name" value="cREC_REC"/>
</dbReference>
<sequence>MKKWIVWLDDFRDPSDYGLPDALWLKNSSEFMDFLNDKRKLYRRVSEWYFDNDLGEVLEGYDCFSALEEKLVFGKPPLIDNVIIFVHTSNPSAARKFMLAADSFKKFGIEIKQNIY</sequence>
<organism evidence="2 3">
    <name type="scientific">Escherichia phage FFH2</name>
    <dbReference type="NCBI Taxonomy" id="1446490"/>
    <lineage>
        <taxon>Viruses</taxon>
        <taxon>Duplodnaviria</taxon>
        <taxon>Heunggongvirae</taxon>
        <taxon>Uroviricota</taxon>
        <taxon>Caudoviricetes</taxon>
        <taxon>Vequintavirinae</taxon>
        <taxon>Vequintavirus</taxon>
        <taxon>Vequintavirus PDX</taxon>
        <taxon>Vequintavirus FFH2</taxon>
    </lineage>
</organism>
<evidence type="ECO:0000259" key="1">
    <source>
        <dbReference type="Pfam" id="PF20274"/>
    </source>
</evidence>
<evidence type="ECO:0000313" key="3">
    <source>
        <dbReference type="Proteomes" id="UP000026907"/>
    </source>
</evidence>
<evidence type="ECO:0000313" key="2">
    <source>
        <dbReference type="EMBL" id="AHN83664.1"/>
    </source>
</evidence>
<dbReference type="Pfam" id="PF20274">
    <property type="entry name" value="cREC_REC"/>
    <property type="match status" value="1"/>
</dbReference>
<keyword evidence="3" id="KW-1185">Reference proteome</keyword>
<feature type="domain" description="Cyclic-phosphate processing Receiver" evidence="1">
    <location>
        <begin position="5"/>
        <end position="98"/>
    </location>
</feature>
<reference evidence="2 3" key="1">
    <citation type="journal article" date="2014" name="Genome Announc.">
        <title>Complete Genome Sequences of Two Escherichia coli O157:H7 Phages Effective in Limiting Contamination of Food Products.</title>
        <authorList>
            <person name="Hong Y."/>
            <person name="Pan Y."/>
            <person name="Harman N.J."/>
            <person name="Ebner P.D."/>
        </authorList>
    </citation>
    <scope>NUCLEOTIDE SEQUENCE [LARGE SCALE GENOMIC DNA]</scope>
</reference>
<protein>
    <recommendedName>
        <fullName evidence="1">Cyclic-phosphate processing Receiver domain-containing protein</fullName>
    </recommendedName>
</protein>
<dbReference type="GeneID" id="19486801"/>
<accession>A0A023MI32</accession>
<dbReference type="Proteomes" id="UP000026907">
    <property type="component" value="Segment"/>
</dbReference>
<dbReference type="EMBL" id="KJ190158">
    <property type="protein sequence ID" value="AHN83664.1"/>
    <property type="molecule type" value="Genomic_DNA"/>
</dbReference>
<dbReference type="RefSeq" id="YP_009030985.1">
    <property type="nucleotide sequence ID" value="NC_024134.1"/>
</dbReference>